<evidence type="ECO:0000256" key="3">
    <source>
        <dbReference type="ARBA" id="ARBA00007523"/>
    </source>
</evidence>
<dbReference type="PANTHER" id="PTHR11780:SF10">
    <property type="entry name" value="NADH DEHYDROGENASE [UBIQUINONE] FLAVOPROTEIN 1, MITOCHONDRIAL"/>
    <property type="match status" value="1"/>
</dbReference>
<dbReference type="InterPro" id="IPR037225">
    <property type="entry name" value="Nuo51_FMN-bd_sf"/>
</dbReference>
<dbReference type="FunFam" id="1.20.1440.230:FF:000001">
    <property type="entry name" value="Mitochondrial NADH dehydrogenase flavoprotein 1"/>
    <property type="match status" value="1"/>
</dbReference>
<dbReference type="SUPFAM" id="SSF142019">
    <property type="entry name" value="Nqo1 FMN-binding domain-like"/>
    <property type="match status" value="1"/>
</dbReference>
<dbReference type="GO" id="GO:0051539">
    <property type="term" value="F:4 iron, 4 sulfur cluster binding"/>
    <property type="evidence" value="ECO:0007669"/>
    <property type="project" value="UniProtKB-KW"/>
</dbReference>
<evidence type="ECO:0000256" key="10">
    <source>
        <dbReference type="ARBA" id="ARBA00023014"/>
    </source>
</evidence>
<dbReference type="SUPFAM" id="SSF140490">
    <property type="entry name" value="Nqo1C-terminal domain-like"/>
    <property type="match status" value="1"/>
</dbReference>
<sequence>MLAAYGHRFQTKFLDPKDRIFPNLFGDEGADLASAQKRGDWNQTEELIKKGKEFILNEVKKSEIRGRGGAGFSTGQKWSFVPKPSGIPHYLCINADEGEPGTCKDRQILTNEPHKLVEGALLASYTIHAHTAYVYVRGEFRHEIACLQKAIDEAYAAGLIGKNNKFGWDFDMYIHSGAGAYVCGEETALLNSIEGKAGRPRFKPPYPAAKGLFQKPTIINNVETISSVPTICKRGGDWFSSIGIKGSKGTKIYAISGHVNHPCVVEEAMGIPIKDLINKYAGGVRGGWDNLLCLIPGGLSCPILTKEQCETAVMGYNELSAMGSALGTGAIIVMDKSTNLYEAFRRVSHFYMHESCGQCGPCREGTAKLSDIMDKFAEGKATKHDLLMLKKVAYQTSNCICALAGASSDPIKGLLKQFRPELEKACVAE</sequence>
<comment type="cofactor">
    <cofactor evidence="2">
        <name>[4Fe-4S] cluster</name>
        <dbReference type="ChEBI" id="CHEBI:49883"/>
    </cofactor>
</comment>
<dbReference type="NCBIfam" id="NF010120">
    <property type="entry name" value="PRK13596.1"/>
    <property type="match status" value="1"/>
</dbReference>
<dbReference type="InterPro" id="IPR001949">
    <property type="entry name" value="NADH-UbQ_OxRdtase_51kDa_CS"/>
</dbReference>
<name>A0A8U0WPF3_TRIV3</name>
<keyword evidence="5" id="KW-0285">Flavoprotein</keyword>
<dbReference type="FunFam" id="3.40.50.11540:FF:000001">
    <property type="entry name" value="NADH dehydrogenase [ubiquinone] flavoprotein 1, mitochondrial"/>
    <property type="match status" value="1"/>
</dbReference>
<keyword evidence="11" id="KW-0520">NAD</keyword>
<dbReference type="FunFam" id="3.10.20.600:FF:000001">
    <property type="entry name" value="NADH dehydrogenase [ubiquinone] flavoprotein 1, mitochondrial"/>
    <property type="match status" value="1"/>
</dbReference>
<dbReference type="InterPro" id="IPR050837">
    <property type="entry name" value="ComplexI_51kDa_subunit"/>
</dbReference>
<keyword evidence="6" id="KW-0288">FMN</keyword>
<dbReference type="InterPro" id="IPR054765">
    <property type="entry name" value="SLBB_dom"/>
</dbReference>
<dbReference type="Pfam" id="PF22461">
    <property type="entry name" value="SLBB_2"/>
    <property type="match status" value="1"/>
</dbReference>
<evidence type="ECO:0000256" key="11">
    <source>
        <dbReference type="ARBA" id="ARBA00023027"/>
    </source>
</evidence>
<keyword evidence="14" id="KW-1185">Reference proteome</keyword>
<evidence type="ECO:0000256" key="4">
    <source>
        <dbReference type="ARBA" id="ARBA00022485"/>
    </source>
</evidence>
<accession>A0A8U0WPF3</accession>
<dbReference type="InterPro" id="IPR037207">
    <property type="entry name" value="Nuop51_4Fe4S-bd_sf"/>
</dbReference>
<dbReference type="VEuPathDB" id="TrichDB:TVAGG3_0905620"/>
<dbReference type="GO" id="GO:0010181">
    <property type="term" value="F:FMN binding"/>
    <property type="evidence" value="ECO:0007669"/>
    <property type="project" value="InterPro"/>
</dbReference>
<reference evidence="13" key="2">
    <citation type="journal article" date="2007" name="Science">
        <title>Draft genome sequence of the sexually transmitted pathogen Trichomonas vaginalis.</title>
        <authorList>
            <person name="Carlton J.M."/>
            <person name="Hirt R.P."/>
            <person name="Silva J.C."/>
            <person name="Delcher A.L."/>
            <person name="Schatz M."/>
            <person name="Zhao Q."/>
            <person name="Wortman J.R."/>
            <person name="Bidwell S.L."/>
            <person name="Alsmark U.C.M."/>
            <person name="Besteiro S."/>
            <person name="Sicheritz-Ponten T."/>
            <person name="Noel C.J."/>
            <person name="Dacks J.B."/>
            <person name="Foster P.G."/>
            <person name="Simillion C."/>
            <person name="Van de Peer Y."/>
            <person name="Miranda-Saavedra D."/>
            <person name="Barton G.J."/>
            <person name="Westrop G.D."/>
            <person name="Mueller S."/>
            <person name="Dessi D."/>
            <person name="Fiori P.L."/>
            <person name="Ren Q."/>
            <person name="Paulsen I."/>
            <person name="Zhang H."/>
            <person name="Bastida-Corcuera F.D."/>
            <person name="Simoes-Barbosa A."/>
            <person name="Brown M.T."/>
            <person name="Hayes R.D."/>
            <person name="Mukherjee M."/>
            <person name="Okumura C.Y."/>
            <person name="Schneider R."/>
            <person name="Smith A.J."/>
            <person name="Vanacova S."/>
            <person name="Villalvazo M."/>
            <person name="Haas B.J."/>
            <person name="Pertea M."/>
            <person name="Feldblyum T.V."/>
            <person name="Utterback T.R."/>
            <person name="Shu C.L."/>
            <person name="Osoegawa K."/>
            <person name="de Jong P.J."/>
            <person name="Hrdy I."/>
            <person name="Horvathova L."/>
            <person name="Zubacova Z."/>
            <person name="Dolezal P."/>
            <person name="Malik S.B."/>
            <person name="Logsdon J.M. Jr."/>
            <person name="Henze K."/>
            <person name="Gupta A."/>
            <person name="Wang C.C."/>
            <person name="Dunne R.L."/>
            <person name="Upcroft J.A."/>
            <person name="Upcroft P."/>
            <person name="White O."/>
            <person name="Salzberg S.L."/>
            <person name="Tang P."/>
            <person name="Chiu C.-H."/>
            <person name="Lee Y.-S."/>
            <person name="Embley T.M."/>
            <person name="Coombs G.H."/>
            <person name="Mottram J.C."/>
            <person name="Tachezy J."/>
            <person name="Fraser-Liggett C.M."/>
            <person name="Johnson P.J."/>
        </authorList>
    </citation>
    <scope>NUCLEOTIDE SEQUENCE [LARGE SCALE GENOMIC DNA]</scope>
    <source>
        <strain evidence="13">G3</strain>
    </source>
</reference>
<dbReference type="PROSITE" id="PS00644">
    <property type="entry name" value="COMPLEX1_51K_1"/>
    <property type="match status" value="1"/>
</dbReference>
<evidence type="ECO:0000313" key="14">
    <source>
        <dbReference type="Proteomes" id="UP000001542"/>
    </source>
</evidence>
<keyword evidence="8" id="KW-1278">Translocase</keyword>
<comment type="similarity">
    <text evidence="3">Belongs to the complex I 51 kDa subunit family.</text>
</comment>
<dbReference type="Gene3D" id="1.20.1440.230">
    <property type="entry name" value="NADH-ubiquinone oxidoreductase 51kDa subunit, iron-sulphur binding domain"/>
    <property type="match status" value="1"/>
</dbReference>
<keyword evidence="7" id="KW-0479">Metal-binding</keyword>
<reference evidence="13" key="1">
    <citation type="submission" date="2006-10" db="EMBL/GenBank/DDBJ databases">
        <authorList>
            <person name="Amadeo P."/>
            <person name="Zhao Q."/>
            <person name="Wortman J."/>
            <person name="Fraser-Liggett C."/>
            <person name="Carlton J."/>
        </authorList>
    </citation>
    <scope>NUCLEOTIDE SEQUENCE</scope>
    <source>
        <strain evidence="13">G3</strain>
    </source>
</reference>
<dbReference type="RefSeq" id="XP_001321469.1">
    <property type="nucleotide sequence ID" value="XM_001321434.1"/>
</dbReference>
<evidence type="ECO:0000256" key="9">
    <source>
        <dbReference type="ARBA" id="ARBA00023004"/>
    </source>
</evidence>
<dbReference type="SMART" id="SM00928">
    <property type="entry name" value="NADH_4Fe-4S"/>
    <property type="match status" value="1"/>
</dbReference>
<evidence type="ECO:0000256" key="1">
    <source>
        <dbReference type="ARBA" id="ARBA00001917"/>
    </source>
</evidence>
<dbReference type="SMR" id="A0A8U0WPF3"/>
<dbReference type="AlphaFoldDB" id="A0A8U0WPF3"/>
<dbReference type="Proteomes" id="UP000001542">
    <property type="component" value="Unassembled WGS sequence"/>
</dbReference>
<evidence type="ECO:0000313" key="13">
    <source>
        <dbReference type="EMBL" id="EAY09246.1"/>
    </source>
</evidence>
<evidence type="ECO:0000256" key="5">
    <source>
        <dbReference type="ARBA" id="ARBA00022630"/>
    </source>
</evidence>
<dbReference type="Pfam" id="PF10589">
    <property type="entry name" value="NADH_4Fe-4S"/>
    <property type="match status" value="1"/>
</dbReference>
<gene>
    <name evidence="13" type="ORF">TVAG_133030</name>
</gene>
<feature type="domain" description="NADH-ubiquinone oxidoreductase 51kDa subunit iron-sulphur binding" evidence="12">
    <location>
        <begin position="341"/>
        <end position="386"/>
    </location>
</feature>
<evidence type="ECO:0000259" key="12">
    <source>
        <dbReference type="SMART" id="SM00928"/>
    </source>
</evidence>
<evidence type="ECO:0000256" key="8">
    <source>
        <dbReference type="ARBA" id="ARBA00022967"/>
    </source>
</evidence>
<dbReference type="SUPFAM" id="SSF142984">
    <property type="entry name" value="Nqo1 middle domain-like"/>
    <property type="match status" value="1"/>
</dbReference>
<dbReference type="EMBL" id="DS113361">
    <property type="protein sequence ID" value="EAY09246.1"/>
    <property type="molecule type" value="Genomic_DNA"/>
</dbReference>
<dbReference type="PROSITE" id="PS00645">
    <property type="entry name" value="COMPLEX1_51K_2"/>
    <property type="match status" value="1"/>
</dbReference>
<keyword evidence="10" id="KW-0411">Iron-sulfur</keyword>
<dbReference type="KEGG" id="tva:4767162"/>
<dbReference type="OMA" id="QGDGKPH"/>
<dbReference type="GO" id="GO:0045271">
    <property type="term" value="C:respiratory chain complex I"/>
    <property type="evidence" value="ECO:0000318"/>
    <property type="project" value="GO_Central"/>
</dbReference>
<evidence type="ECO:0000256" key="6">
    <source>
        <dbReference type="ARBA" id="ARBA00022643"/>
    </source>
</evidence>
<keyword evidence="9" id="KW-0408">Iron</keyword>
<dbReference type="GO" id="GO:0046872">
    <property type="term" value="F:metal ion binding"/>
    <property type="evidence" value="ECO:0007669"/>
    <property type="project" value="UniProtKB-KW"/>
</dbReference>
<dbReference type="PANTHER" id="PTHR11780">
    <property type="entry name" value="NADH-UBIQUINONE OXIDOREDUCTASE FLAVOPROTEIN 1 NDUFV1"/>
    <property type="match status" value="1"/>
</dbReference>
<dbReference type="InterPro" id="IPR011538">
    <property type="entry name" value="Nuo51_FMN-bd"/>
</dbReference>
<dbReference type="Pfam" id="PF01512">
    <property type="entry name" value="Complex1_51K"/>
    <property type="match status" value="1"/>
</dbReference>
<dbReference type="OrthoDB" id="42889at2759"/>
<dbReference type="Gene3D" id="3.10.20.600">
    <property type="match status" value="1"/>
</dbReference>
<dbReference type="GO" id="GO:0008137">
    <property type="term" value="F:NADH dehydrogenase (ubiquinone) activity"/>
    <property type="evidence" value="ECO:0007669"/>
    <property type="project" value="InterPro"/>
</dbReference>
<dbReference type="GO" id="GO:0005739">
    <property type="term" value="C:mitochondrion"/>
    <property type="evidence" value="ECO:0007669"/>
    <property type="project" value="UniProtKB-ARBA"/>
</dbReference>
<proteinExistence type="inferred from homology"/>
<evidence type="ECO:0000256" key="2">
    <source>
        <dbReference type="ARBA" id="ARBA00001966"/>
    </source>
</evidence>
<comment type="cofactor">
    <cofactor evidence="1">
        <name>FMN</name>
        <dbReference type="ChEBI" id="CHEBI:58210"/>
    </cofactor>
</comment>
<protein>
    <submittedName>
        <fullName evidence="13">Hydrogenase chain, putative</fullName>
    </submittedName>
</protein>
<dbReference type="Gene3D" id="3.40.50.11540">
    <property type="entry name" value="NADH-ubiquinone oxidoreductase 51kDa subunit"/>
    <property type="match status" value="1"/>
</dbReference>
<dbReference type="GO" id="GO:0006120">
    <property type="term" value="P:mitochondrial electron transport, NADH to ubiquinone"/>
    <property type="evidence" value="ECO:0000318"/>
    <property type="project" value="GO_Central"/>
</dbReference>
<dbReference type="InterPro" id="IPR019575">
    <property type="entry name" value="Nuop51_4Fe4S-bd"/>
</dbReference>
<organism evidence="13 14">
    <name type="scientific">Trichomonas vaginalis (strain ATCC PRA-98 / G3)</name>
    <dbReference type="NCBI Taxonomy" id="412133"/>
    <lineage>
        <taxon>Eukaryota</taxon>
        <taxon>Metamonada</taxon>
        <taxon>Parabasalia</taxon>
        <taxon>Trichomonadida</taxon>
        <taxon>Trichomonadidae</taxon>
        <taxon>Trichomonas</taxon>
    </lineage>
</organism>
<evidence type="ECO:0000256" key="7">
    <source>
        <dbReference type="ARBA" id="ARBA00022723"/>
    </source>
</evidence>
<keyword evidence="4" id="KW-0004">4Fe-4S</keyword>